<evidence type="ECO:0000313" key="1">
    <source>
        <dbReference type="EMBL" id="SFQ45782.1"/>
    </source>
</evidence>
<dbReference type="OrthoDB" id="6824032at2"/>
<evidence type="ECO:0000313" key="2">
    <source>
        <dbReference type="Proteomes" id="UP000243084"/>
    </source>
</evidence>
<sequence>MPIITEGLIVRRDRNLLDDVVTGQADAAEAAFDQSWFENPLSAVNRIQELGAAAEGEVIRPGGTMMGRTRETLRAPPTTPLVTADEARARVKEAGLDLTIEDSGIREGALEILMERKREENERQFVLQNAPGSTVPIQLLAGFAASAVDPINLASAFIPIVGEARYAGMLAKAGSRAARFGVRARVGALEGAAGAALLEPLTLYASAQDQSDYDITDSLMNVAFGTVLGGGLHSVGGMVSDMRRSRLRAEVQEATELLSAVAVEPIQAPAASRSQLANAMARADDDPLAALRVSLERGLADDRAALVVGAGRQAADELTPAIRAELEAAAGGKAADVRGLRAEQASLQRSLDSLGDTYRDRAKEFQGQRMTRKQAERAARDAIAQERAQLGQRQKAIANALDANRQAEFARADLASLRRGEIPERYRPRIDERARQIADGFELRDTARMRAENAPWQVRESALRTAVAQAVTGRQVDVEAIFDLADPAKRADAAERIKRPAAQMADAEAEQASRAAEDAMSLPDAEELDGAERLLADEQALTDEVAAQAGMDISPFTRAADEFMEDAEVYAAAYRAAAICQLRN</sequence>
<accession>A0A1I5YNR2</accession>
<organism evidence="1 2">
    <name type="scientific">Geopseudomonas sagittaria</name>
    <dbReference type="NCBI Taxonomy" id="1135990"/>
    <lineage>
        <taxon>Bacteria</taxon>
        <taxon>Pseudomonadati</taxon>
        <taxon>Pseudomonadota</taxon>
        <taxon>Gammaproteobacteria</taxon>
        <taxon>Pseudomonadales</taxon>
        <taxon>Pseudomonadaceae</taxon>
        <taxon>Geopseudomonas</taxon>
    </lineage>
</organism>
<keyword evidence="2" id="KW-1185">Reference proteome</keyword>
<proteinExistence type="predicted"/>
<protein>
    <submittedName>
        <fullName evidence="1">Uncharacterized protein</fullName>
    </submittedName>
</protein>
<dbReference type="AlphaFoldDB" id="A0A1I5YNR2"/>
<dbReference type="RefSeq" id="WP_092434950.1">
    <property type="nucleotide sequence ID" value="NZ_FOXM01000023.1"/>
</dbReference>
<reference evidence="2" key="1">
    <citation type="submission" date="2016-10" db="EMBL/GenBank/DDBJ databases">
        <authorList>
            <person name="Varghese N."/>
            <person name="Submissions S."/>
        </authorList>
    </citation>
    <scope>NUCLEOTIDE SEQUENCE [LARGE SCALE GENOMIC DNA]</scope>
    <source>
        <strain evidence="2">JCM 18195</strain>
    </source>
</reference>
<dbReference type="Proteomes" id="UP000243084">
    <property type="component" value="Unassembled WGS sequence"/>
</dbReference>
<gene>
    <name evidence="1" type="ORF">SAMN05216229_1239</name>
</gene>
<name>A0A1I5YNR2_9GAMM</name>
<dbReference type="EMBL" id="FOXM01000023">
    <property type="protein sequence ID" value="SFQ45782.1"/>
    <property type="molecule type" value="Genomic_DNA"/>
</dbReference>